<dbReference type="AlphaFoldDB" id="A0A851GI61"/>
<dbReference type="EMBL" id="JACBAZ010000005">
    <property type="protein sequence ID" value="NWK56602.1"/>
    <property type="molecule type" value="Genomic_DNA"/>
</dbReference>
<dbReference type="InterPro" id="IPR000577">
    <property type="entry name" value="Carb_kinase_FGGY"/>
</dbReference>
<sequence length="503" mass="54635">MEATILAYDFGTGGTKASLYDAAGQCLASDFASYETYYPQDGWHEQRPEDWWQSVIDSTRRLFEQSSEDPGKVRAIGISGHSLGLVPMDEDGQLLRDQVPIWSDSRPDTQMDSFFKHISEEDWYQLTGNGFPPALYTVFKMMWLRDHEPETFEHIHQVIGTKDYVNYKMTGVMATDYSYASGSGVYDLKAWNYSDTLINASGLPAGIFPKIVPSTEILGTLTAEAAEALGLPESVQVVAGGVDNSCMALGALAYKEGACYNSMGSSSWIAVSSSKPLVDLSTRPYVFTHVVPGMFNSATAIFSAGSSFRWMREQVCTNLDQEGKNTYEAMIELAESSAPGANGVSFVPHLAGGSSLDETPDVRGAFLNINLGTTQADLIRATMEGICFGLKQALDALQSITPISDSILAVGGGSRSDFWVQMYADIYGKTITRTNVDQQAAALGAAALAAVGCGIWEDFSTLDSVHQVTDQQQPSEKQNFIGAYSRFLQASHVCCAFANHEND</sequence>
<dbReference type="SUPFAM" id="SSF53067">
    <property type="entry name" value="Actin-like ATPase domain"/>
    <property type="match status" value="2"/>
</dbReference>
<dbReference type="GO" id="GO:0016301">
    <property type="term" value="F:kinase activity"/>
    <property type="evidence" value="ECO:0007669"/>
    <property type="project" value="UniProtKB-KW"/>
</dbReference>
<dbReference type="Proteomes" id="UP000557872">
    <property type="component" value="Unassembled WGS sequence"/>
</dbReference>
<evidence type="ECO:0000259" key="5">
    <source>
        <dbReference type="Pfam" id="PF02782"/>
    </source>
</evidence>
<accession>A0A851GI61</accession>
<dbReference type="RefSeq" id="WP_178933404.1">
    <property type="nucleotide sequence ID" value="NZ_JACBAZ010000005.1"/>
</dbReference>
<evidence type="ECO:0000313" key="7">
    <source>
        <dbReference type="Proteomes" id="UP000557872"/>
    </source>
</evidence>
<proteinExistence type="inferred from homology"/>
<dbReference type="CDD" id="cd07805">
    <property type="entry name" value="ASKHA_NBD_FGGY_CvXK-like"/>
    <property type="match status" value="1"/>
</dbReference>
<feature type="domain" description="Carbohydrate kinase FGGY C-terminal" evidence="5">
    <location>
        <begin position="260"/>
        <end position="452"/>
    </location>
</feature>
<dbReference type="GO" id="GO:0005975">
    <property type="term" value="P:carbohydrate metabolic process"/>
    <property type="evidence" value="ECO:0007669"/>
    <property type="project" value="InterPro"/>
</dbReference>
<evidence type="ECO:0000259" key="4">
    <source>
        <dbReference type="Pfam" id="PF00370"/>
    </source>
</evidence>
<name>A0A851GI61_9BACT</name>
<dbReference type="Pfam" id="PF00370">
    <property type="entry name" value="FGGY_N"/>
    <property type="match status" value="1"/>
</dbReference>
<comment type="similarity">
    <text evidence="1">Belongs to the FGGY kinase family.</text>
</comment>
<dbReference type="InterPro" id="IPR043129">
    <property type="entry name" value="ATPase_NBD"/>
</dbReference>
<keyword evidence="2" id="KW-0808">Transferase</keyword>
<dbReference type="Gene3D" id="3.30.420.40">
    <property type="match status" value="2"/>
</dbReference>
<dbReference type="PIRSF" id="PIRSF000538">
    <property type="entry name" value="GlpK"/>
    <property type="match status" value="1"/>
</dbReference>
<organism evidence="6 7">
    <name type="scientific">Oceaniferula marina</name>
    <dbReference type="NCBI Taxonomy" id="2748318"/>
    <lineage>
        <taxon>Bacteria</taxon>
        <taxon>Pseudomonadati</taxon>
        <taxon>Verrucomicrobiota</taxon>
        <taxon>Verrucomicrobiia</taxon>
        <taxon>Verrucomicrobiales</taxon>
        <taxon>Verrucomicrobiaceae</taxon>
        <taxon>Oceaniferula</taxon>
    </lineage>
</organism>
<dbReference type="InterPro" id="IPR018484">
    <property type="entry name" value="FGGY_N"/>
</dbReference>
<dbReference type="InterPro" id="IPR018485">
    <property type="entry name" value="FGGY_C"/>
</dbReference>
<dbReference type="InterPro" id="IPR050406">
    <property type="entry name" value="FGGY_Carb_Kinase"/>
</dbReference>
<gene>
    <name evidence="6" type="ORF">HW115_13350</name>
</gene>
<feature type="domain" description="Carbohydrate kinase FGGY N-terminal" evidence="4">
    <location>
        <begin position="5"/>
        <end position="250"/>
    </location>
</feature>
<evidence type="ECO:0000256" key="1">
    <source>
        <dbReference type="ARBA" id="ARBA00009156"/>
    </source>
</evidence>
<evidence type="ECO:0000313" key="6">
    <source>
        <dbReference type="EMBL" id="NWK56602.1"/>
    </source>
</evidence>
<reference evidence="6 7" key="1">
    <citation type="submission" date="2020-07" db="EMBL/GenBank/DDBJ databases">
        <title>Roseicoccus Jingziensis gen. nov., sp. nov., isolated from coastal seawater.</title>
        <authorList>
            <person name="Feng X."/>
        </authorList>
    </citation>
    <scope>NUCLEOTIDE SEQUENCE [LARGE SCALE GENOMIC DNA]</scope>
    <source>
        <strain evidence="6 7">N1E253</strain>
    </source>
</reference>
<keyword evidence="3 6" id="KW-0418">Kinase</keyword>
<keyword evidence="7" id="KW-1185">Reference proteome</keyword>
<comment type="caution">
    <text evidence="6">The sequence shown here is derived from an EMBL/GenBank/DDBJ whole genome shotgun (WGS) entry which is preliminary data.</text>
</comment>
<dbReference type="Pfam" id="PF02782">
    <property type="entry name" value="FGGY_C"/>
    <property type="match status" value="1"/>
</dbReference>
<dbReference type="PANTHER" id="PTHR43095:SF5">
    <property type="entry name" value="XYLULOSE KINASE"/>
    <property type="match status" value="1"/>
</dbReference>
<protein>
    <submittedName>
        <fullName evidence="6">Pentose kinase</fullName>
    </submittedName>
</protein>
<evidence type="ECO:0000256" key="2">
    <source>
        <dbReference type="ARBA" id="ARBA00022679"/>
    </source>
</evidence>
<dbReference type="PANTHER" id="PTHR43095">
    <property type="entry name" value="SUGAR KINASE"/>
    <property type="match status" value="1"/>
</dbReference>
<evidence type="ECO:0000256" key="3">
    <source>
        <dbReference type="ARBA" id="ARBA00022777"/>
    </source>
</evidence>